<dbReference type="AlphaFoldDB" id="A0A1Y3PGK7"/>
<evidence type="ECO:0000313" key="9">
    <source>
        <dbReference type="Proteomes" id="UP000196475"/>
    </source>
</evidence>
<dbReference type="InterPro" id="IPR036390">
    <property type="entry name" value="WH_DNA-bd_sf"/>
</dbReference>
<comment type="similarity">
    <text evidence="5">Belongs to the purine/pyrimidine phosphoribosyltransferase family. PurR subfamily.</text>
</comment>
<evidence type="ECO:0000259" key="6">
    <source>
        <dbReference type="Pfam" id="PF00156"/>
    </source>
</evidence>
<comment type="caution">
    <text evidence="8">The sequence shown here is derived from an EMBL/GenBank/DDBJ whole genome shotgun (WGS) entry which is preliminary data.</text>
</comment>
<protein>
    <submittedName>
        <fullName evidence="8">Pur operon repressor</fullName>
    </submittedName>
</protein>
<dbReference type="NCBIfam" id="TIGR01743">
    <property type="entry name" value="purR_Bsub"/>
    <property type="match status" value="1"/>
</dbReference>
<dbReference type="SUPFAM" id="SSF53271">
    <property type="entry name" value="PRTase-like"/>
    <property type="match status" value="1"/>
</dbReference>
<dbReference type="Proteomes" id="UP000196475">
    <property type="component" value="Unassembled WGS sequence"/>
</dbReference>
<feature type="domain" description="Phosphoribosyltransferase" evidence="6">
    <location>
        <begin position="115"/>
        <end position="263"/>
    </location>
</feature>
<reference evidence="9" key="1">
    <citation type="submission" date="2016-06" db="EMBL/GenBank/DDBJ databases">
        <authorList>
            <person name="Nascimento L."/>
            <person name="Pereira R.V."/>
            <person name="Martins L.F."/>
            <person name="Quaggio R.B."/>
            <person name="Silva A.M."/>
            <person name="Setubal J.C."/>
        </authorList>
    </citation>
    <scope>NUCLEOTIDE SEQUENCE [LARGE SCALE GENOMIC DNA]</scope>
</reference>
<sequence length="280" mass="30924">MNEKGNVVVKRSSRLVDMTYQLALRPNQLVPLGYFSERYRTAKSSISEDLAIMKEVLEGQGHGRLQTITGAAGGVRFEPAMGETEARQLIDMVCRELSDPDRLLPGGYLYMSDLLGDPAFIFALGRLFATVFARQKSEVVMTIEMKGIPLAYSLAYCLHLPVVVVRRDQHIGEGSFVSINYVSGSRRHVQTMSLARRSLSEGSRVLIVDDFMKAGGTLNGMLELLKEFGAEPAGIGVFVESAITDSRLVKDYVSIARLVDVDEQAGRVRVVPGNILDFFR</sequence>
<evidence type="ECO:0000256" key="3">
    <source>
        <dbReference type="ARBA" id="ARBA00023125"/>
    </source>
</evidence>
<accession>A0A1Y3PGK7</accession>
<dbReference type="Pfam" id="PF09182">
    <property type="entry name" value="PuR_N"/>
    <property type="match status" value="1"/>
</dbReference>
<gene>
    <name evidence="8" type="ORF">BAA01_14795</name>
</gene>
<evidence type="ECO:0000256" key="4">
    <source>
        <dbReference type="ARBA" id="ARBA00023163"/>
    </source>
</evidence>
<feature type="domain" description="Bacterial purine repressor N-terminal" evidence="7">
    <location>
        <begin position="10"/>
        <end position="79"/>
    </location>
</feature>
<dbReference type="PANTHER" id="PTHR43864">
    <property type="entry name" value="HYPOXANTHINE/GUANINE PHOSPHORIBOSYLTRANSFERASE"/>
    <property type="match status" value="1"/>
</dbReference>
<comment type="subunit">
    <text evidence="1">Homodimer.</text>
</comment>
<evidence type="ECO:0000256" key="2">
    <source>
        <dbReference type="ARBA" id="ARBA00023015"/>
    </source>
</evidence>
<dbReference type="InterPro" id="IPR015265">
    <property type="entry name" value="PuR_N"/>
</dbReference>
<proteinExistence type="inferred from homology"/>
<evidence type="ECO:0000256" key="1">
    <source>
        <dbReference type="ARBA" id="ARBA00011738"/>
    </source>
</evidence>
<dbReference type="InterPro" id="IPR036388">
    <property type="entry name" value="WH-like_DNA-bd_sf"/>
</dbReference>
<dbReference type="GO" id="GO:0045982">
    <property type="term" value="P:negative regulation of purine nucleobase metabolic process"/>
    <property type="evidence" value="ECO:0007669"/>
    <property type="project" value="InterPro"/>
</dbReference>
<dbReference type="GO" id="GO:0003677">
    <property type="term" value="F:DNA binding"/>
    <property type="evidence" value="ECO:0007669"/>
    <property type="project" value="UniProtKB-KW"/>
</dbReference>
<keyword evidence="4" id="KW-0804">Transcription</keyword>
<dbReference type="EMBL" id="LZRT01000107">
    <property type="protein sequence ID" value="OUM85307.1"/>
    <property type="molecule type" value="Genomic_DNA"/>
</dbReference>
<dbReference type="Gene3D" id="1.10.10.10">
    <property type="entry name" value="Winged helix-like DNA-binding domain superfamily/Winged helix DNA-binding domain"/>
    <property type="match status" value="1"/>
</dbReference>
<dbReference type="InterPro" id="IPR000836">
    <property type="entry name" value="PRTase_dom"/>
</dbReference>
<dbReference type="Pfam" id="PF00156">
    <property type="entry name" value="Pribosyltran"/>
    <property type="match status" value="1"/>
</dbReference>
<keyword evidence="2" id="KW-0805">Transcription regulation</keyword>
<dbReference type="InterPro" id="IPR050118">
    <property type="entry name" value="Pur/Pyrimidine_PRTase"/>
</dbReference>
<dbReference type="PANTHER" id="PTHR43864:SF2">
    <property type="entry name" value="PUR OPERON REPRESSOR"/>
    <property type="match status" value="1"/>
</dbReference>
<organism evidence="8 9">
    <name type="scientific">Bacillus thermozeamaize</name>
    <dbReference type="NCBI Taxonomy" id="230954"/>
    <lineage>
        <taxon>Bacteria</taxon>
        <taxon>Bacillati</taxon>
        <taxon>Bacillota</taxon>
        <taxon>Bacilli</taxon>
        <taxon>Bacillales</taxon>
        <taxon>Bacillaceae</taxon>
        <taxon>Bacillus</taxon>
    </lineage>
</organism>
<dbReference type="CDD" id="cd06223">
    <property type="entry name" value="PRTases_typeI"/>
    <property type="match status" value="1"/>
</dbReference>
<dbReference type="InterPro" id="IPR010078">
    <property type="entry name" value="PurR_Bsub"/>
</dbReference>
<dbReference type="GO" id="GO:0045892">
    <property type="term" value="P:negative regulation of DNA-templated transcription"/>
    <property type="evidence" value="ECO:0007669"/>
    <property type="project" value="InterPro"/>
</dbReference>
<evidence type="ECO:0000313" key="8">
    <source>
        <dbReference type="EMBL" id="OUM85307.1"/>
    </source>
</evidence>
<dbReference type="SUPFAM" id="SSF46785">
    <property type="entry name" value="Winged helix' DNA-binding domain"/>
    <property type="match status" value="1"/>
</dbReference>
<name>A0A1Y3PGK7_9BACI</name>
<evidence type="ECO:0000259" key="7">
    <source>
        <dbReference type="Pfam" id="PF09182"/>
    </source>
</evidence>
<evidence type="ECO:0000256" key="5">
    <source>
        <dbReference type="ARBA" id="ARBA00049656"/>
    </source>
</evidence>
<dbReference type="InterPro" id="IPR029057">
    <property type="entry name" value="PRTase-like"/>
</dbReference>
<keyword evidence="3" id="KW-0238">DNA-binding</keyword>
<dbReference type="Gene3D" id="3.40.50.2020">
    <property type="match status" value="1"/>
</dbReference>